<name>A0A1H6RQ47_9EURY</name>
<evidence type="ECO:0000313" key="8">
    <source>
        <dbReference type="Proteomes" id="UP000198888"/>
    </source>
</evidence>
<evidence type="ECO:0000256" key="3">
    <source>
        <dbReference type="ARBA" id="ARBA00022692"/>
    </source>
</evidence>
<comment type="subcellular location">
    <subcellularLocation>
        <location evidence="1">Membrane</location>
        <topology evidence="1">Multi-pass membrane protein</topology>
    </subcellularLocation>
</comment>
<keyword evidence="8" id="KW-1185">Reference proteome</keyword>
<dbReference type="EMBL" id="FNYR01000003">
    <property type="protein sequence ID" value="SEI57889.1"/>
    <property type="molecule type" value="Genomic_DNA"/>
</dbReference>
<proteinExistence type="inferred from homology"/>
<dbReference type="PANTHER" id="PTHR21716:SF4">
    <property type="entry name" value="TRANSMEMBRANE PROTEIN 245"/>
    <property type="match status" value="1"/>
</dbReference>
<feature type="transmembrane region" description="Helical" evidence="6">
    <location>
        <begin position="59"/>
        <end position="83"/>
    </location>
</feature>
<feature type="transmembrane region" description="Helical" evidence="6">
    <location>
        <begin position="7"/>
        <end position="23"/>
    </location>
</feature>
<gene>
    <name evidence="7" type="ORF">SAMN05444271_10330</name>
</gene>
<evidence type="ECO:0000256" key="1">
    <source>
        <dbReference type="ARBA" id="ARBA00004141"/>
    </source>
</evidence>
<keyword evidence="3 6" id="KW-0812">Transmembrane</keyword>
<feature type="transmembrane region" description="Helical" evidence="6">
    <location>
        <begin position="296"/>
        <end position="323"/>
    </location>
</feature>
<feature type="transmembrane region" description="Helical" evidence="6">
    <location>
        <begin position="225"/>
        <end position="247"/>
    </location>
</feature>
<reference evidence="7 8" key="1">
    <citation type="submission" date="2016-10" db="EMBL/GenBank/DDBJ databases">
        <authorList>
            <person name="de Groot N.N."/>
        </authorList>
    </citation>
    <scope>NUCLEOTIDE SEQUENCE [LARGE SCALE GENOMIC DNA]</scope>
    <source>
        <strain evidence="7 8">DSM 22187</strain>
    </source>
</reference>
<dbReference type="GO" id="GO:0016020">
    <property type="term" value="C:membrane"/>
    <property type="evidence" value="ECO:0007669"/>
    <property type="project" value="UniProtKB-SubCell"/>
</dbReference>
<evidence type="ECO:0000256" key="6">
    <source>
        <dbReference type="SAM" id="Phobius"/>
    </source>
</evidence>
<dbReference type="OrthoDB" id="137390at2157"/>
<evidence type="ECO:0000256" key="5">
    <source>
        <dbReference type="ARBA" id="ARBA00023136"/>
    </source>
</evidence>
<feature type="transmembrane region" description="Helical" evidence="6">
    <location>
        <begin position="197"/>
        <end position="219"/>
    </location>
</feature>
<dbReference type="AlphaFoldDB" id="A0A1H6RQ47"/>
<keyword evidence="5 6" id="KW-0472">Membrane</keyword>
<comment type="similarity">
    <text evidence="2">Belongs to the autoinducer-2 exporter (AI-2E) (TC 2.A.86) family.</text>
</comment>
<dbReference type="GeneID" id="35003281"/>
<accession>A0A2H4Q4H4</accession>
<protein>
    <submittedName>
        <fullName evidence="7">Predicted PurR-regulated permease PerM</fullName>
    </submittedName>
</protein>
<dbReference type="RefSeq" id="WP_089671026.1">
    <property type="nucleotide sequence ID" value="NZ_CP024845.1"/>
</dbReference>
<feature type="transmembrane region" description="Helical" evidence="6">
    <location>
        <begin position="141"/>
        <end position="163"/>
    </location>
</feature>
<evidence type="ECO:0000256" key="2">
    <source>
        <dbReference type="ARBA" id="ARBA00009773"/>
    </source>
</evidence>
<keyword evidence="4 6" id="KW-1133">Transmembrane helix</keyword>
<dbReference type="PANTHER" id="PTHR21716">
    <property type="entry name" value="TRANSMEMBRANE PROTEIN"/>
    <property type="match status" value="1"/>
</dbReference>
<dbReference type="Proteomes" id="UP000198888">
    <property type="component" value="Unassembled WGS sequence"/>
</dbReference>
<dbReference type="Pfam" id="PF01594">
    <property type="entry name" value="AI-2E_transport"/>
    <property type="match status" value="1"/>
</dbReference>
<accession>A0A1H6RQ47</accession>
<feature type="transmembrane region" description="Helical" evidence="6">
    <location>
        <begin position="254"/>
        <end position="276"/>
    </location>
</feature>
<dbReference type="InterPro" id="IPR002549">
    <property type="entry name" value="AI-2E-like"/>
</dbReference>
<dbReference type="STRING" id="1073996.SAMN05444271_10330"/>
<evidence type="ECO:0000313" key="7">
    <source>
        <dbReference type="EMBL" id="SEI57889.1"/>
    </source>
</evidence>
<evidence type="ECO:0000256" key="4">
    <source>
        <dbReference type="ARBA" id="ARBA00022989"/>
    </source>
</evidence>
<sequence length="337" mass="35855">MNAQRGVLLLLIAVLSYLTFQLVQPYLSFVIAALLLAYVLSPVQTWLESQLDRFGSTTAAALLVIVVTLALLVPFVALIVATAGEAVAIARSLAADDIAAQLNAPEAWLNSRLGQNIDLTSEIATRLEGVAQTVLGTAPDLLASLTHITIGLGLAAFLLFYLLRDGDQLVDWLHTITPLPQSVQERLYDRVDNMTRAVLLGHVLVAIIQGGIAGVGLLIVGISNVLFWTVIMILLSLLPFVGSFLVWGPAALYLLSAGQTVGALFLIAYGTVVVGVSDEYLRPVIVDRYAEISPAVIVIGVIGGLSAFGVMGLFIGPIIIGALKAALELFDEQYDRL</sequence>
<organism evidence="7 8">
    <name type="scientific">Halohasta litchfieldiae</name>
    <dbReference type="NCBI Taxonomy" id="1073996"/>
    <lineage>
        <taxon>Archaea</taxon>
        <taxon>Methanobacteriati</taxon>
        <taxon>Methanobacteriota</taxon>
        <taxon>Stenosarchaea group</taxon>
        <taxon>Halobacteria</taxon>
        <taxon>Halobacteriales</taxon>
        <taxon>Haloferacaceae</taxon>
        <taxon>Halohasta</taxon>
    </lineage>
</organism>
<dbReference type="KEGG" id="hae:halTADL_2509"/>